<dbReference type="InterPro" id="IPR027197">
    <property type="entry name" value="SLC43A3"/>
</dbReference>
<organism evidence="1 2">
    <name type="scientific">Paramuricea clavata</name>
    <name type="common">Red gorgonian</name>
    <name type="synonym">Violescent sea-whip</name>
    <dbReference type="NCBI Taxonomy" id="317549"/>
    <lineage>
        <taxon>Eukaryota</taxon>
        <taxon>Metazoa</taxon>
        <taxon>Cnidaria</taxon>
        <taxon>Anthozoa</taxon>
        <taxon>Octocorallia</taxon>
        <taxon>Malacalcyonacea</taxon>
        <taxon>Plexauridae</taxon>
        <taxon>Paramuricea</taxon>
    </lineage>
</organism>
<evidence type="ECO:0000313" key="2">
    <source>
        <dbReference type="Proteomes" id="UP001152795"/>
    </source>
</evidence>
<gene>
    <name evidence="1" type="ORF">PACLA_8A086429</name>
</gene>
<keyword evidence="2" id="KW-1185">Reference proteome</keyword>
<dbReference type="OrthoDB" id="5984863at2759"/>
<reference evidence="1" key="1">
    <citation type="submission" date="2020-04" db="EMBL/GenBank/DDBJ databases">
        <authorList>
            <person name="Alioto T."/>
            <person name="Alioto T."/>
            <person name="Gomez Garrido J."/>
        </authorList>
    </citation>
    <scope>NUCLEOTIDE SEQUENCE</scope>
    <source>
        <strain evidence="1">A484AB</strain>
    </source>
</reference>
<dbReference type="SUPFAM" id="SSF103473">
    <property type="entry name" value="MFS general substrate transporter"/>
    <property type="match status" value="2"/>
</dbReference>
<sequence length="635" mass="70881">MPSLKQGQQAKYHSSCQNGSEQSQRWLKVSVVWALKDKVKSKKHFEKNSSDTFLLGFSSFLLSYLNKENPGILFVGLIVACIANIMMFMTPQACMQRFKKGRSTLIGLYCGAWVASSLAFLGFKVLYENGGVSIAYFFRFLAVGCVFLCVNAALLYPDTAIPPREEKSESKQIVEQKPFKKAKHSCFKEELQKCKLCLGHMINGRKETSFDNSAKADQGSDEWNQLIPNHISNSKTATDLNSSVETDNTYSESSRQICNVFGKTSSNAIQLTSTKTMLDLSERQDPTSSILGQCRDIKRVTYAECPTLSSCSGSKDNEQLCKVHIAGQNADPKSEPKTTTVAQQDCPKRDEEILLKSDQKPLDNRSADIQVWTAISAVSYLKSGISFKNCVMSKLHILAQVFLTVCKIRTLFFVGTFSNFISDLCGGDRSTVAHYVNIFGISHMGAIVIAPLFGYIIDRQCSQHADDHVKPSKDTEKQHQKFMMDIEDTPKVMDFIIQCSRKKIFKLNDAVLVTVSSTVVFCLLSLVPSLTVQIVTFQLYVFVKVAFDTVFTSILVAIFPQNHLGKLMGLAALIGAVFSLIQYPLFIVMEVWFGGRTIEVNIFLWLLSLLGFGFPIYLWRKASRQEPPSLALVVV</sequence>
<proteinExistence type="predicted"/>
<dbReference type="EMBL" id="CACRXK020003335">
    <property type="protein sequence ID" value="CAB3998369.1"/>
    <property type="molecule type" value="Genomic_DNA"/>
</dbReference>
<comment type="caution">
    <text evidence="1">The sequence shown here is derived from an EMBL/GenBank/DDBJ whole genome shotgun (WGS) entry which is preliminary data.</text>
</comment>
<name>A0A7D9I4R4_PARCT</name>
<dbReference type="AlphaFoldDB" id="A0A7D9I4R4"/>
<accession>A0A7D9I4R4</accession>
<evidence type="ECO:0000313" key="1">
    <source>
        <dbReference type="EMBL" id="CAB3998369.1"/>
    </source>
</evidence>
<dbReference type="Proteomes" id="UP001152795">
    <property type="component" value="Unassembled WGS sequence"/>
</dbReference>
<protein>
    <submittedName>
        <fullName evidence="1">Uncharacterized protein</fullName>
    </submittedName>
</protein>
<dbReference type="InterPro" id="IPR036259">
    <property type="entry name" value="MFS_trans_sf"/>
</dbReference>
<dbReference type="PANTHER" id="PTHR20765:SF1">
    <property type="entry name" value="EQUILIBRATIVE NUCLEOBASE TRANSPORTER 1"/>
    <property type="match status" value="1"/>
</dbReference>
<dbReference type="PANTHER" id="PTHR20765">
    <property type="entry name" value="SOLUTE CARRIER FAMILY 43 MEMBER 3-RELATED"/>
    <property type="match status" value="1"/>
</dbReference>